<reference evidence="9 10" key="1">
    <citation type="submission" date="2018-06" db="EMBL/GenBank/DDBJ databases">
        <authorList>
            <consortium name="Pathogen Informatics"/>
            <person name="Doyle S."/>
        </authorList>
    </citation>
    <scope>NUCLEOTIDE SEQUENCE [LARGE SCALE GENOMIC DNA]</scope>
    <source>
        <strain evidence="9 10">NCTC9645</strain>
    </source>
</reference>
<proteinExistence type="inferred from homology"/>
<dbReference type="Proteomes" id="UP000250675">
    <property type="component" value="Unassembled WGS sequence"/>
</dbReference>
<evidence type="ECO:0000313" key="10">
    <source>
        <dbReference type="Proteomes" id="UP000250675"/>
    </source>
</evidence>
<evidence type="ECO:0000256" key="7">
    <source>
        <dbReference type="SAM" id="Phobius"/>
    </source>
</evidence>
<comment type="similarity">
    <text evidence="2">Belongs to the UPF0702 family.</text>
</comment>
<keyword evidence="6 7" id="KW-0472">Membrane</keyword>
<comment type="subcellular location">
    <subcellularLocation>
        <location evidence="1">Cell membrane</location>
        <topology evidence="1">Multi-pass membrane protein</topology>
    </subcellularLocation>
</comment>
<keyword evidence="4 7" id="KW-0812">Transmembrane</keyword>
<evidence type="ECO:0000256" key="6">
    <source>
        <dbReference type="ARBA" id="ARBA00023136"/>
    </source>
</evidence>
<keyword evidence="3" id="KW-1003">Cell membrane</keyword>
<evidence type="ECO:0000256" key="2">
    <source>
        <dbReference type="ARBA" id="ARBA00006448"/>
    </source>
</evidence>
<dbReference type="PANTHER" id="PTHR34582:SF6">
    <property type="entry name" value="UPF0702 TRANSMEMBRANE PROTEIN YCAP"/>
    <property type="match status" value="1"/>
</dbReference>
<dbReference type="GO" id="GO:0005886">
    <property type="term" value="C:plasma membrane"/>
    <property type="evidence" value="ECO:0007669"/>
    <property type="project" value="UniProtKB-SubCell"/>
</dbReference>
<feature type="transmembrane region" description="Helical" evidence="7">
    <location>
        <begin position="18"/>
        <end position="37"/>
    </location>
</feature>
<dbReference type="Gene3D" id="3.30.240.20">
    <property type="entry name" value="bsu07140 like domains"/>
    <property type="match status" value="1"/>
</dbReference>
<evidence type="ECO:0000256" key="4">
    <source>
        <dbReference type="ARBA" id="ARBA00022692"/>
    </source>
</evidence>
<feature type="transmembrane region" description="Helical" evidence="7">
    <location>
        <begin position="49"/>
        <end position="69"/>
    </location>
</feature>
<evidence type="ECO:0000256" key="1">
    <source>
        <dbReference type="ARBA" id="ARBA00004651"/>
    </source>
</evidence>
<dbReference type="EMBL" id="UASO01000012">
    <property type="protein sequence ID" value="SQC88400.1"/>
    <property type="molecule type" value="Genomic_DNA"/>
</dbReference>
<dbReference type="Pfam" id="PF04239">
    <property type="entry name" value="DUF421"/>
    <property type="match status" value="1"/>
</dbReference>
<name>A0A2X3KLG6_KLEPN</name>
<feature type="transmembrane region" description="Helical" evidence="7">
    <location>
        <begin position="75"/>
        <end position="95"/>
    </location>
</feature>
<evidence type="ECO:0000313" key="9">
    <source>
        <dbReference type="EMBL" id="SQC88400.1"/>
    </source>
</evidence>
<evidence type="ECO:0000256" key="3">
    <source>
        <dbReference type="ARBA" id="ARBA00022475"/>
    </source>
</evidence>
<feature type="domain" description="YetF C-terminal" evidence="8">
    <location>
        <begin position="97"/>
        <end position="167"/>
    </location>
</feature>
<dbReference type="AlphaFoldDB" id="A0A2X3KLG6"/>
<organism evidence="9 10">
    <name type="scientific">Klebsiella pneumoniae</name>
    <dbReference type="NCBI Taxonomy" id="573"/>
    <lineage>
        <taxon>Bacteria</taxon>
        <taxon>Pseudomonadati</taxon>
        <taxon>Pseudomonadota</taxon>
        <taxon>Gammaproteobacteria</taxon>
        <taxon>Enterobacterales</taxon>
        <taxon>Enterobacteriaceae</taxon>
        <taxon>Klebsiella/Raoultella group</taxon>
        <taxon>Klebsiella</taxon>
        <taxon>Klebsiella pneumoniae complex</taxon>
    </lineage>
</organism>
<evidence type="ECO:0000259" key="8">
    <source>
        <dbReference type="Pfam" id="PF04239"/>
    </source>
</evidence>
<dbReference type="PANTHER" id="PTHR34582">
    <property type="entry name" value="UPF0702 TRANSMEMBRANE PROTEIN YCAP"/>
    <property type="match status" value="1"/>
</dbReference>
<accession>A0A2X3KLG6</accession>
<protein>
    <submittedName>
        <fullName evidence="9">Inner membrane protein</fullName>
    </submittedName>
</protein>
<gene>
    <name evidence="9" type="primary">yetF</name>
    <name evidence="9" type="ORF">NCTC9645_06547</name>
</gene>
<sequence length="242" mass="27352">MKAFDWQRMALDKVPVEFLAEVALRSLYTFVLVFIFLKITGRRGVRQMSLFEVLIILTLGSAAGDVAFYDDVPLLPVLVVFVTLALLYRGIMWLMGHSEKLEDLLEGKPIVVVEEGQLAWEKLHAENMTEFEFFMELRVNSVEQLGQVRLAILETNGQISVFYYPDEEVRAGLSILPAHCTTRYTTIPQEGIYACVRCSIVMAMQAGENEYVRAAQMQNGRRPAGRNGLPDSKYVGFITSSR</sequence>
<dbReference type="InterPro" id="IPR023090">
    <property type="entry name" value="UPF0702_alpha/beta_dom_sf"/>
</dbReference>
<keyword evidence="5 7" id="KW-1133">Transmembrane helix</keyword>
<dbReference type="InterPro" id="IPR007353">
    <property type="entry name" value="DUF421"/>
</dbReference>
<evidence type="ECO:0000256" key="5">
    <source>
        <dbReference type="ARBA" id="ARBA00022989"/>
    </source>
</evidence>